<dbReference type="PANTHER" id="PTHR43133">
    <property type="entry name" value="RNA POLYMERASE ECF-TYPE SIGMA FACTO"/>
    <property type="match status" value="1"/>
</dbReference>
<dbReference type="InterPro" id="IPR039425">
    <property type="entry name" value="RNA_pol_sigma-70-like"/>
</dbReference>
<evidence type="ECO:0000259" key="5">
    <source>
        <dbReference type="Pfam" id="PF04542"/>
    </source>
</evidence>
<dbReference type="STRING" id="316055.RPE_1128"/>
<dbReference type="InterPro" id="IPR014284">
    <property type="entry name" value="RNA_pol_sigma-70_dom"/>
</dbReference>
<evidence type="ECO:0000256" key="3">
    <source>
        <dbReference type="ARBA" id="ARBA00023082"/>
    </source>
</evidence>
<evidence type="ECO:0000259" key="6">
    <source>
        <dbReference type="Pfam" id="PF08281"/>
    </source>
</evidence>
<dbReference type="KEGG" id="rpe:RPE_1128"/>
<feature type="domain" description="RNA polymerase sigma-70 region 2" evidence="5">
    <location>
        <begin position="15"/>
        <end position="78"/>
    </location>
</feature>
<keyword evidence="4" id="KW-0804">Transcription</keyword>
<sequence>MSPQIAPEFVDRIMALRPALLRNAAFLVGQRALGSPEDYVQDTLVTALSCADRYEDTNLSGWLTTILHGHIRNASRRAHVRTSVPLSPTGTVDGDAEVIEVPIAAVQEQKLDLADAMEALGTLSAVDQEIILLARIEELSLEEIAARLGVQLGTLYTRLSRATTRLRAAYDADPAAAHMSVCVPRRHAA</sequence>
<dbReference type="InterPro" id="IPR013249">
    <property type="entry name" value="RNA_pol_sigma70_r4_t2"/>
</dbReference>
<dbReference type="GO" id="GO:0016987">
    <property type="term" value="F:sigma factor activity"/>
    <property type="evidence" value="ECO:0007669"/>
    <property type="project" value="UniProtKB-KW"/>
</dbReference>
<dbReference type="HOGENOM" id="CLU_047691_1_4_5"/>
<dbReference type="eggNOG" id="COG1595">
    <property type="taxonomic scope" value="Bacteria"/>
</dbReference>
<dbReference type="PANTHER" id="PTHR43133:SF25">
    <property type="entry name" value="RNA POLYMERASE SIGMA FACTOR RFAY-RELATED"/>
    <property type="match status" value="1"/>
</dbReference>
<evidence type="ECO:0000256" key="2">
    <source>
        <dbReference type="ARBA" id="ARBA00023015"/>
    </source>
</evidence>
<dbReference type="InterPro" id="IPR007627">
    <property type="entry name" value="RNA_pol_sigma70_r2"/>
</dbReference>
<organism evidence="7">
    <name type="scientific">Rhodopseudomonas palustris (strain BisA53)</name>
    <dbReference type="NCBI Taxonomy" id="316055"/>
    <lineage>
        <taxon>Bacteria</taxon>
        <taxon>Pseudomonadati</taxon>
        <taxon>Pseudomonadota</taxon>
        <taxon>Alphaproteobacteria</taxon>
        <taxon>Hyphomicrobiales</taxon>
        <taxon>Nitrobacteraceae</taxon>
        <taxon>Rhodopseudomonas</taxon>
    </lineage>
</organism>
<protein>
    <submittedName>
        <fullName evidence="7">RNA polymerase, sigma-24 subunit, ECF subfamily</fullName>
    </submittedName>
</protein>
<comment type="similarity">
    <text evidence="1">Belongs to the sigma-70 factor family. ECF subfamily.</text>
</comment>
<proteinExistence type="inferred from homology"/>
<gene>
    <name evidence="7" type="ordered locus">RPE_1128</name>
</gene>
<dbReference type="InterPro" id="IPR036388">
    <property type="entry name" value="WH-like_DNA-bd_sf"/>
</dbReference>
<evidence type="ECO:0000256" key="1">
    <source>
        <dbReference type="ARBA" id="ARBA00010641"/>
    </source>
</evidence>
<dbReference type="GO" id="GO:0006352">
    <property type="term" value="P:DNA-templated transcription initiation"/>
    <property type="evidence" value="ECO:0007669"/>
    <property type="project" value="InterPro"/>
</dbReference>
<dbReference type="SUPFAM" id="SSF88946">
    <property type="entry name" value="Sigma2 domain of RNA polymerase sigma factors"/>
    <property type="match status" value="1"/>
</dbReference>
<evidence type="ECO:0000256" key="4">
    <source>
        <dbReference type="ARBA" id="ARBA00023163"/>
    </source>
</evidence>
<dbReference type="EMBL" id="CP000463">
    <property type="protein sequence ID" value="ABJ05080.1"/>
    <property type="molecule type" value="Genomic_DNA"/>
</dbReference>
<dbReference type="Pfam" id="PF04542">
    <property type="entry name" value="Sigma70_r2"/>
    <property type="match status" value="1"/>
</dbReference>
<keyword evidence="3" id="KW-0731">Sigma factor</keyword>
<dbReference type="Pfam" id="PF08281">
    <property type="entry name" value="Sigma70_r4_2"/>
    <property type="match status" value="1"/>
</dbReference>
<dbReference type="OrthoDB" id="8138823at2"/>
<dbReference type="InterPro" id="IPR013325">
    <property type="entry name" value="RNA_pol_sigma_r2"/>
</dbReference>
<dbReference type="GO" id="GO:0003677">
    <property type="term" value="F:DNA binding"/>
    <property type="evidence" value="ECO:0007669"/>
    <property type="project" value="InterPro"/>
</dbReference>
<dbReference type="Gene3D" id="1.10.10.10">
    <property type="entry name" value="Winged helix-like DNA-binding domain superfamily/Winged helix DNA-binding domain"/>
    <property type="match status" value="1"/>
</dbReference>
<dbReference type="CDD" id="cd06171">
    <property type="entry name" value="Sigma70_r4"/>
    <property type="match status" value="1"/>
</dbReference>
<dbReference type="InterPro" id="IPR013324">
    <property type="entry name" value="RNA_pol_sigma_r3/r4-like"/>
</dbReference>
<evidence type="ECO:0000313" key="7">
    <source>
        <dbReference type="EMBL" id="ABJ05080.1"/>
    </source>
</evidence>
<keyword evidence="2" id="KW-0805">Transcription regulation</keyword>
<reference evidence="7" key="1">
    <citation type="submission" date="2006-09" db="EMBL/GenBank/DDBJ databases">
        <title>Complete sequence of Rhodopseudomonas palustris BisA53.</title>
        <authorList>
            <consortium name="US DOE Joint Genome Institute"/>
            <person name="Copeland A."/>
            <person name="Lucas S."/>
            <person name="Lapidus A."/>
            <person name="Barry K."/>
            <person name="Detter J.C."/>
            <person name="Glavina del Rio T."/>
            <person name="Hammon N."/>
            <person name="Israni S."/>
            <person name="Dalin E."/>
            <person name="Tice H."/>
            <person name="Pitluck S."/>
            <person name="Chain P."/>
            <person name="Malfatti S."/>
            <person name="Shin M."/>
            <person name="Vergez L."/>
            <person name="Schmutz J."/>
            <person name="Larimer F."/>
            <person name="Land M."/>
            <person name="Hauser L."/>
            <person name="Pelletier D.A."/>
            <person name="Kyrpides N."/>
            <person name="Kim E."/>
            <person name="Harwood C.S."/>
            <person name="Oda Y."/>
            <person name="Richardson P."/>
        </authorList>
    </citation>
    <scope>NUCLEOTIDE SEQUENCE [LARGE SCALE GENOMIC DNA]</scope>
    <source>
        <strain evidence="7">BisA53</strain>
    </source>
</reference>
<accession>Q07SK4</accession>
<dbReference type="Gene3D" id="1.10.1740.10">
    <property type="match status" value="1"/>
</dbReference>
<dbReference type="NCBIfam" id="TIGR02937">
    <property type="entry name" value="sigma70-ECF"/>
    <property type="match status" value="1"/>
</dbReference>
<name>Q07SK4_RHOP5</name>
<dbReference type="AlphaFoldDB" id="Q07SK4"/>
<dbReference type="SUPFAM" id="SSF88659">
    <property type="entry name" value="Sigma3 and sigma4 domains of RNA polymerase sigma factors"/>
    <property type="match status" value="1"/>
</dbReference>
<feature type="domain" description="RNA polymerase sigma factor 70 region 4 type 2" evidence="6">
    <location>
        <begin position="116"/>
        <end position="165"/>
    </location>
</feature>